<evidence type="ECO:0000256" key="2">
    <source>
        <dbReference type="ARBA" id="ARBA00017625"/>
    </source>
</evidence>
<dbReference type="PANTHER" id="PTHR43201:SF5">
    <property type="entry name" value="MEDIUM-CHAIN ACYL-COA LIGASE ACSF2, MITOCHONDRIAL"/>
    <property type="match status" value="1"/>
</dbReference>
<dbReference type="Gene3D" id="3.30.300.30">
    <property type="match status" value="1"/>
</dbReference>
<dbReference type="EMBL" id="AP018586">
    <property type="protein sequence ID" value="BBD93365.1"/>
    <property type="molecule type" value="Genomic_DNA"/>
</dbReference>
<feature type="domain" description="AMP-dependent synthetase/ligase" evidence="5">
    <location>
        <begin position="12"/>
        <end position="106"/>
    </location>
</feature>
<evidence type="ECO:0000256" key="4">
    <source>
        <dbReference type="ARBA" id="ARBA00032875"/>
    </source>
</evidence>
<dbReference type="InterPro" id="IPR045851">
    <property type="entry name" value="AMP-bd_C_sf"/>
</dbReference>
<dbReference type="Pfam" id="PF13193">
    <property type="entry name" value="AMP-binding_C"/>
    <property type="match status" value="1"/>
</dbReference>
<feature type="domain" description="AMP-binding enzyme C-terminal" evidence="6">
    <location>
        <begin position="365"/>
        <end position="438"/>
    </location>
</feature>
<dbReference type="PROSITE" id="PS00455">
    <property type="entry name" value="AMP_BINDING"/>
    <property type="match status" value="1"/>
</dbReference>
<evidence type="ECO:0000313" key="7">
    <source>
        <dbReference type="EMBL" id="BBD93365.1"/>
    </source>
</evidence>
<dbReference type="InterPro" id="IPR020845">
    <property type="entry name" value="AMP-binding_CS"/>
</dbReference>
<dbReference type="Gene3D" id="3.40.50.12780">
    <property type="entry name" value="N-terminal domain of ligase-like"/>
    <property type="match status" value="1"/>
</dbReference>
<dbReference type="GeneID" id="58052041"/>
<comment type="similarity">
    <text evidence="1">Belongs to the ATP-dependent AMP-binding enzyme family.</text>
</comment>
<dbReference type="InterPro" id="IPR042099">
    <property type="entry name" value="ANL_N_sf"/>
</dbReference>
<evidence type="ECO:0000313" key="8">
    <source>
        <dbReference type="Proteomes" id="UP000274772"/>
    </source>
</evidence>
<organism evidence="7 8">
    <name type="scientific">Staphylococcus caprae</name>
    <dbReference type="NCBI Taxonomy" id="29380"/>
    <lineage>
        <taxon>Bacteria</taxon>
        <taxon>Bacillati</taxon>
        <taxon>Bacillota</taxon>
        <taxon>Bacilli</taxon>
        <taxon>Bacillales</taxon>
        <taxon>Staphylococcaceae</taxon>
        <taxon>Staphylococcus</taxon>
    </lineage>
</organism>
<gene>
    <name evidence="7" type="ORF">JMUB590_2311</name>
</gene>
<dbReference type="InterPro" id="IPR000873">
    <property type="entry name" value="AMP-dep_synth/lig_dom"/>
</dbReference>
<feature type="domain" description="AMP-dependent synthetase/ligase" evidence="5">
    <location>
        <begin position="125"/>
        <end position="320"/>
    </location>
</feature>
<evidence type="ECO:0000256" key="3">
    <source>
        <dbReference type="ARBA" id="ARBA00022598"/>
    </source>
</evidence>
<dbReference type="Proteomes" id="UP000274772">
    <property type="component" value="Chromosome"/>
</dbReference>
<proteinExistence type="inferred from homology"/>
<name>A0ABM7FRH1_9STAP</name>
<keyword evidence="8" id="KW-1185">Reference proteome</keyword>
<evidence type="ECO:0000256" key="1">
    <source>
        <dbReference type="ARBA" id="ARBA00006432"/>
    </source>
</evidence>
<reference evidence="7 8" key="1">
    <citation type="submission" date="2018-05" db="EMBL/GenBank/DDBJ databases">
        <title>Complete genome sequencing of three human clinical isolates of Staphylococcus caprae reveals virulence factors similar to those of S. epidermidis and S. capitis.</title>
        <authorList>
            <person name="Watanabe S."/>
            <person name="Cui L."/>
        </authorList>
    </citation>
    <scope>NUCLEOTIDE SEQUENCE [LARGE SCALE GENOMIC DNA]</scope>
    <source>
        <strain evidence="7 8">JMUB590</strain>
    </source>
</reference>
<keyword evidence="3" id="KW-0436">Ligase</keyword>
<dbReference type="InterPro" id="IPR025110">
    <property type="entry name" value="AMP-bd_C"/>
</dbReference>
<sequence>MLEIVKNLYRFSESKPHQLALVFDEEKFTYREFIQVIDERTNLLTDIQKNERVGLLSDHPINNLINYFAIHNLGGLPCFLNHQWSESTVKQLVEKYQIEWLIQDKELLSTGCDDKNFEDNIKNPLLHIGFTSGTTGLPKAYYRNEPSWLSSYEENEKLINHTSQVIVAPGPLSHSLSLYACIYALFTGRTFIGQKVFNAEALIDNIIKVHQPSALFVVPTMLHQLVNKDLYASNIKTIFSSGAKLSKEQFDNVTQRYPYIDLIEFFGTSEASFISYNLNQSAPEQSVGTLFPNVEIQLLEQDSNQIGLLMVRSDMTFSGYVNEHVVDETWIETGDYAYFENRNLYLVGRKSDRLIVGGVNVYPSEIERLVMKLNCVEEAIIIGQPHHKFGEILVLLYTGNEELEYIKLKQYLTKYLSRYEVPSKIKKIDAMIYTESGKIARGKMKSKYLNGEI</sequence>
<dbReference type="Pfam" id="PF00501">
    <property type="entry name" value="AMP-binding"/>
    <property type="match status" value="2"/>
</dbReference>
<protein>
    <recommendedName>
        <fullName evidence="2">Putative long chain fatty acid-CoA ligase VraA</fullName>
    </recommendedName>
    <alternativeName>
        <fullName evidence="4">Acyl-CoA synthetase</fullName>
    </alternativeName>
</protein>
<dbReference type="SUPFAM" id="SSF56801">
    <property type="entry name" value="Acetyl-CoA synthetase-like"/>
    <property type="match status" value="1"/>
</dbReference>
<dbReference type="PANTHER" id="PTHR43201">
    <property type="entry name" value="ACYL-COA SYNTHETASE"/>
    <property type="match status" value="1"/>
</dbReference>
<evidence type="ECO:0000259" key="5">
    <source>
        <dbReference type="Pfam" id="PF00501"/>
    </source>
</evidence>
<accession>A0ABM7FRH1</accession>
<dbReference type="RefSeq" id="WP_002441163.1">
    <property type="nucleotide sequence ID" value="NZ_AP018585.1"/>
</dbReference>
<evidence type="ECO:0000259" key="6">
    <source>
        <dbReference type="Pfam" id="PF13193"/>
    </source>
</evidence>